<evidence type="ECO:0000313" key="3">
    <source>
        <dbReference type="Proteomes" id="UP000608071"/>
    </source>
</evidence>
<name>A0ABR8SWA3_9BACL</name>
<dbReference type="RefSeq" id="WP_191799013.1">
    <property type="nucleotide sequence ID" value="NZ_JACSQL010000002.1"/>
</dbReference>
<reference evidence="2 3" key="1">
    <citation type="submission" date="2020-08" db="EMBL/GenBank/DDBJ databases">
        <title>A Genomic Blueprint of the Chicken Gut Microbiome.</title>
        <authorList>
            <person name="Gilroy R."/>
            <person name="Ravi A."/>
            <person name="Getino M."/>
            <person name="Pursley I."/>
            <person name="Horton D.L."/>
            <person name="Alikhan N.-F."/>
            <person name="Baker D."/>
            <person name="Gharbi K."/>
            <person name="Hall N."/>
            <person name="Watson M."/>
            <person name="Adriaenssens E.M."/>
            <person name="Foster-Nyarko E."/>
            <person name="Jarju S."/>
            <person name="Secka A."/>
            <person name="Antonio M."/>
            <person name="Oren A."/>
            <person name="Chaudhuri R."/>
            <person name="La Ragione R.M."/>
            <person name="Hildebrand F."/>
            <person name="Pallen M.J."/>
        </authorList>
    </citation>
    <scope>NUCLEOTIDE SEQUENCE [LARGE SCALE GENOMIC DNA]</scope>
    <source>
        <strain evidence="2 3">Sa2BVA9</strain>
    </source>
</reference>
<dbReference type="Proteomes" id="UP000608071">
    <property type="component" value="Unassembled WGS sequence"/>
</dbReference>
<feature type="coiled-coil region" evidence="1">
    <location>
        <begin position="68"/>
        <end position="130"/>
    </location>
</feature>
<accession>A0ABR8SWA3</accession>
<sequence length="132" mass="14578">MKRYITYEPYTEGVGNVTGIFVGAIPESITGGIESESLDPVYVQLPGMTAALRINIETGELYYDYIKLESTETRLVSTQTELTQVQQALADAYEQLMIAQIESTTTQQALSDLYEQMLQLQEELAALKGGGE</sequence>
<dbReference type="EMBL" id="JACSQL010000002">
    <property type="protein sequence ID" value="MBD7967773.1"/>
    <property type="molecule type" value="Genomic_DNA"/>
</dbReference>
<gene>
    <name evidence="2" type="ORF">H9647_06845</name>
</gene>
<keyword evidence="1" id="KW-0175">Coiled coil</keyword>
<comment type="caution">
    <text evidence="2">The sequence shown here is derived from an EMBL/GenBank/DDBJ whole genome shotgun (WGS) entry which is preliminary data.</text>
</comment>
<evidence type="ECO:0000256" key="1">
    <source>
        <dbReference type="SAM" id="Coils"/>
    </source>
</evidence>
<protein>
    <submittedName>
        <fullName evidence="2">Uncharacterized protein</fullName>
    </submittedName>
</protein>
<organism evidence="2 3">
    <name type="scientific">Paenibacillus gallinarum</name>
    <dbReference type="NCBI Taxonomy" id="2762232"/>
    <lineage>
        <taxon>Bacteria</taxon>
        <taxon>Bacillati</taxon>
        <taxon>Bacillota</taxon>
        <taxon>Bacilli</taxon>
        <taxon>Bacillales</taxon>
        <taxon>Paenibacillaceae</taxon>
        <taxon>Paenibacillus</taxon>
    </lineage>
</organism>
<proteinExistence type="predicted"/>
<keyword evidence="3" id="KW-1185">Reference proteome</keyword>
<evidence type="ECO:0000313" key="2">
    <source>
        <dbReference type="EMBL" id="MBD7967773.1"/>
    </source>
</evidence>